<dbReference type="InterPro" id="IPR019826">
    <property type="entry name" value="Carboxylesterase_B_AS"/>
</dbReference>
<feature type="active site" description="Charge relay system" evidence="8">
    <location>
        <position position="478"/>
    </location>
</feature>
<dbReference type="SUPFAM" id="SSF53474">
    <property type="entry name" value="alpha/beta-Hydrolases"/>
    <property type="match status" value="1"/>
</dbReference>
<dbReference type="PROSITE" id="PS00122">
    <property type="entry name" value="CARBOXYLESTERASE_B_1"/>
    <property type="match status" value="1"/>
</dbReference>
<feature type="chain" id="PRO_5039963118" description="Carboxylic ester hydrolase" evidence="9">
    <location>
        <begin position="31"/>
        <end position="537"/>
    </location>
</feature>
<dbReference type="GO" id="GO:0006581">
    <property type="term" value="P:acetylcholine catabolic process"/>
    <property type="evidence" value="ECO:0007669"/>
    <property type="project" value="TreeGrafter"/>
</dbReference>
<feature type="active site" description="Acyl-ester intermediate" evidence="8">
    <location>
        <position position="235"/>
    </location>
</feature>
<dbReference type="Proteomes" id="UP000821853">
    <property type="component" value="Chromosome 2"/>
</dbReference>
<keyword evidence="9" id="KW-0732">Signal</keyword>
<dbReference type="PANTHER" id="PTHR43918">
    <property type="entry name" value="ACETYLCHOLINESTERASE"/>
    <property type="match status" value="1"/>
</dbReference>
<dbReference type="OMA" id="NTQIVEC"/>
<organism evidence="11 12">
    <name type="scientific">Haemaphysalis longicornis</name>
    <name type="common">Bush tick</name>
    <dbReference type="NCBI Taxonomy" id="44386"/>
    <lineage>
        <taxon>Eukaryota</taxon>
        <taxon>Metazoa</taxon>
        <taxon>Ecdysozoa</taxon>
        <taxon>Arthropoda</taxon>
        <taxon>Chelicerata</taxon>
        <taxon>Arachnida</taxon>
        <taxon>Acari</taxon>
        <taxon>Parasitiformes</taxon>
        <taxon>Ixodida</taxon>
        <taxon>Ixodoidea</taxon>
        <taxon>Ixodidae</taxon>
        <taxon>Haemaphysalinae</taxon>
        <taxon>Haemaphysalis</taxon>
    </lineage>
</organism>
<evidence type="ECO:0000313" key="11">
    <source>
        <dbReference type="EMBL" id="KAH9368404.1"/>
    </source>
</evidence>
<proteinExistence type="inferred from homology"/>
<dbReference type="PANTHER" id="PTHR43918:SF4">
    <property type="entry name" value="CARBOXYLIC ESTER HYDROLASE"/>
    <property type="match status" value="1"/>
</dbReference>
<comment type="catalytic activity">
    <reaction evidence="7">
        <text>acetylcholine + H2O = choline + acetate + H(+)</text>
        <dbReference type="Rhea" id="RHEA:17561"/>
        <dbReference type="ChEBI" id="CHEBI:15354"/>
        <dbReference type="ChEBI" id="CHEBI:15355"/>
        <dbReference type="ChEBI" id="CHEBI:15377"/>
        <dbReference type="ChEBI" id="CHEBI:15378"/>
        <dbReference type="ChEBI" id="CHEBI:30089"/>
        <dbReference type="EC" id="3.1.1.7"/>
    </reaction>
</comment>
<keyword evidence="4" id="KW-0531">Neurotransmitter degradation</keyword>
<dbReference type="GO" id="GO:0005615">
    <property type="term" value="C:extracellular space"/>
    <property type="evidence" value="ECO:0007669"/>
    <property type="project" value="TreeGrafter"/>
</dbReference>
<evidence type="ECO:0000256" key="9">
    <source>
        <dbReference type="RuleBase" id="RU361235"/>
    </source>
</evidence>
<evidence type="ECO:0000256" key="7">
    <source>
        <dbReference type="ARBA" id="ARBA00048484"/>
    </source>
</evidence>
<keyword evidence="12" id="KW-1185">Reference proteome</keyword>
<dbReference type="PROSITE" id="PS00941">
    <property type="entry name" value="CARBOXYLESTERASE_B_2"/>
    <property type="match status" value="1"/>
</dbReference>
<evidence type="ECO:0000313" key="12">
    <source>
        <dbReference type="Proteomes" id="UP000821853"/>
    </source>
</evidence>
<evidence type="ECO:0000259" key="10">
    <source>
        <dbReference type="Pfam" id="PF00135"/>
    </source>
</evidence>
<feature type="signal peptide" evidence="9">
    <location>
        <begin position="1"/>
        <end position="30"/>
    </location>
</feature>
<evidence type="ECO:0000256" key="3">
    <source>
        <dbReference type="ARBA" id="ARBA00022801"/>
    </source>
</evidence>
<accession>A0A9J6G239</accession>
<dbReference type="Gene3D" id="3.40.50.1820">
    <property type="entry name" value="alpha/beta hydrolase"/>
    <property type="match status" value="1"/>
</dbReference>
<dbReference type="InterPro" id="IPR002018">
    <property type="entry name" value="CarbesteraseB"/>
</dbReference>
<name>A0A9J6G239_HAELO</name>
<evidence type="ECO:0000256" key="8">
    <source>
        <dbReference type="PIRSR" id="PIRSR600997-1"/>
    </source>
</evidence>
<keyword evidence="2" id="KW-0719">Serine esterase</keyword>
<keyword evidence="5" id="KW-1015">Disulfide bond</keyword>
<comment type="similarity">
    <text evidence="1 9">Belongs to the type-B carboxylesterase/lipase family.</text>
</comment>
<dbReference type="InterPro" id="IPR019819">
    <property type="entry name" value="Carboxylesterase_B_CS"/>
</dbReference>
<dbReference type="GO" id="GO:0005886">
    <property type="term" value="C:plasma membrane"/>
    <property type="evidence" value="ECO:0007669"/>
    <property type="project" value="TreeGrafter"/>
</dbReference>
<dbReference type="AlphaFoldDB" id="A0A9J6G239"/>
<comment type="caution">
    <text evidence="11">The sequence shown here is derived from an EMBL/GenBank/DDBJ whole genome shotgun (WGS) entry which is preliminary data.</text>
</comment>
<dbReference type="GO" id="GO:0019695">
    <property type="term" value="P:choline metabolic process"/>
    <property type="evidence" value="ECO:0007669"/>
    <property type="project" value="TreeGrafter"/>
</dbReference>
<gene>
    <name evidence="11" type="ORF">HPB48_012666</name>
</gene>
<keyword evidence="6" id="KW-0325">Glycoprotein</keyword>
<evidence type="ECO:0000256" key="4">
    <source>
        <dbReference type="ARBA" id="ARBA00022867"/>
    </source>
</evidence>
<feature type="domain" description="Carboxylesterase type B" evidence="10">
    <location>
        <begin position="41"/>
        <end position="537"/>
    </location>
</feature>
<evidence type="ECO:0000256" key="1">
    <source>
        <dbReference type="ARBA" id="ARBA00005964"/>
    </source>
</evidence>
<evidence type="ECO:0000256" key="5">
    <source>
        <dbReference type="ARBA" id="ARBA00023157"/>
    </source>
</evidence>
<dbReference type="EC" id="3.1.1.-" evidence="9"/>
<dbReference type="InterPro" id="IPR000997">
    <property type="entry name" value="Cholinesterase"/>
</dbReference>
<dbReference type="Pfam" id="PF00135">
    <property type="entry name" value="COesterase"/>
    <property type="match status" value="1"/>
</dbReference>
<sequence length="537" mass="59832">MCTRSFCSQKLREKAVRFLILVFIVTSASADKLTDEASIPTPLVRTKYGLIAGASVRVGGKSVDAFLGIPYAKPPVGSLRFEKPQLPDQWSGTLNATVMPKPCWQLPLRFLPNATIDYSDRASEDCLYLNVWKPPSACNSYAERRPVVVFIHGGGFQWGDSSLSVYNPSNFVALSDVVFVTFNYRLSVLGFLSSQAAGIRGNIGLWDQNSVLKWVRENIEQFGGDPTDVTLVGQSAGGISAALHSLSPHSRGLFKRLVLQSGTPFSLILGIALGGPQKIIFAASAVKCYDKRRRLLEQADVVADCLRKIGAREMFQKLDFLTVFEQLFPPVDEDEFIPKKVLCAETWKDLGVKEILLGSVTDEGTLFFNWMKESVPILSKLLFSDYLTFASYLMSEMFALDIEEGRQLVQNYFGDSEADVSQGEVIQRISKMIGDAVFTCPTFFFAQIAAKQGVDVYRYVFNYRATHSLWPKWMGVVHADDLPYTLGSLPFFKVTENFMEHLEPAGSKSADNLHYNHAEEMFMKDMVGIWSSFAKTG</sequence>
<dbReference type="InterPro" id="IPR029058">
    <property type="entry name" value="AB_hydrolase_fold"/>
</dbReference>
<dbReference type="GO" id="GO:0003990">
    <property type="term" value="F:acetylcholinesterase activity"/>
    <property type="evidence" value="ECO:0007669"/>
    <property type="project" value="UniProtKB-EC"/>
</dbReference>
<evidence type="ECO:0000256" key="2">
    <source>
        <dbReference type="ARBA" id="ARBA00022487"/>
    </source>
</evidence>
<feature type="active site" description="Charge relay system" evidence="8">
    <location>
        <position position="363"/>
    </location>
</feature>
<dbReference type="PRINTS" id="PR00878">
    <property type="entry name" value="CHOLNESTRASE"/>
</dbReference>
<reference evidence="11 12" key="1">
    <citation type="journal article" date="2020" name="Cell">
        <title>Large-Scale Comparative Analyses of Tick Genomes Elucidate Their Genetic Diversity and Vector Capacities.</title>
        <authorList>
            <consortium name="Tick Genome and Microbiome Consortium (TIGMIC)"/>
            <person name="Jia N."/>
            <person name="Wang J."/>
            <person name="Shi W."/>
            <person name="Du L."/>
            <person name="Sun Y."/>
            <person name="Zhan W."/>
            <person name="Jiang J.F."/>
            <person name="Wang Q."/>
            <person name="Zhang B."/>
            <person name="Ji P."/>
            <person name="Bell-Sakyi L."/>
            <person name="Cui X.M."/>
            <person name="Yuan T.T."/>
            <person name="Jiang B.G."/>
            <person name="Yang W.F."/>
            <person name="Lam T.T."/>
            <person name="Chang Q.C."/>
            <person name="Ding S.J."/>
            <person name="Wang X.J."/>
            <person name="Zhu J.G."/>
            <person name="Ruan X.D."/>
            <person name="Zhao L."/>
            <person name="Wei J.T."/>
            <person name="Ye R.Z."/>
            <person name="Que T.C."/>
            <person name="Du C.H."/>
            <person name="Zhou Y.H."/>
            <person name="Cheng J.X."/>
            <person name="Dai P.F."/>
            <person name="Guo W.B."/>
            <person name="Han X.H."/>
            <person name="Huang E.J."/>
            <person name="Li L.F."/>
            <person name="Wei W."/>
            <person name="Gao Y.C."/>
            <person name="Liu J.Z."/>
            <person name="Shao H.Z."/>
            <person name="Wang X."/>
            <person name="Wang C.C."/>
            <person name="Yang T.C."/>
            <person name="Huo Q.B."/>
            <person name="Li W."/>
            <person name="Chen H.Y."/>
            <person name="Chen S.E."/>
            <person name="Zhou L.G."/>
            <person name="Ni X.B."/>
            <person name="Tian J.H."/>
            <person name="Sheng Y."/>
            <person name="Liu T."/>
            <person name="Pan Y.S."/>
            <person name="Xia L.Y."/>
            <person name="Li J."/>
            <person name="Zhao F."/>
            <person name="Cao W.C."/>
        </authorList>
    </citation>
    <scope>NUCLEOTIDE SEQUENCE [LARGE SCALE GENOMIC DNA]</scope>
    <source>
        <strain evidence="11">HaeL-2018</strain>
    </source>
</reference>
<dbReference type="VEuPathDB" id="VectorBase:HLOH_063544"/>
<protein>
    <recommendedName>
        <fullName evidence="9">Carboxylic ester hydrolase</fullName>
        <ecNumber evidence="9">3.1.1.-</ecNumber>
    </recommendedName>
</protein>
<dbReference type="InterPro" id="IPR050654">
    <property type="entry name" value="AChE-related_enzymes"/>
</dbReference>
<evidence type="ECO:0000256" key="6">
    <source>
        <dbReference type="ARBA" id="ARBA00023180"/>
    </source>
</evidence>
<keyword evidence="3 9" id="KW-0378">Hydrolase</keyword>
<dbReference type="EMBL" id="JABSTR010000004">
    <property type="protein sequence ID" value="KAH9368404.1"/>
    <property type="molecule type" value="Genomic_DNA"/>
</dbReference>
<dbReference type="OrthoDB" id="6480817at2759"/>